<evidence type="ECO:0000256" key="6">
    <source>
        <dbReference type="PIRSR" id="PIRSR601382-1"/>
    </source>
</evidence>
<gene>
    <name evidence="10" type="ORF">N0V93_007097</name>
</gene>
<evidence type="ECO:0000313" key="11">
    <source>
        <dbReference type="Proteomes" id="UP001140453"/>
    </source>
</evidence>
<feature type="active site" evidence="6">
    <location>
        <position position="312"/>
    </location>
</feature>
<evidence type="ECO:0000256" key="4">
    <source>
        <dbReference type="ARBA" id="ARBA00022801"/>
    </source>
</evidence>
<comment type="caution">
    <text evidence="10">The sequence shown here is derived from an EMBL/GenBank/DDBJ whole genome shotgun (WGS) entry which is preliminary data.</text>
</comment>
<comment type="cofactor">
    <cofactor evidence="1 7">
        <name>Ca(2+)</name>
        <dbReference type="ChEBI" id="CHEBI:29108"/>
    </cofactor>
</comment>
<organism evidence="10 11">
    <name type="scientific">Gnomoniopsis smithogilvyi</name>
    <dbReference type="NCBI Taxonomy" id="1191159"/>
    <lineage>
        <taxon>Eukaryota</taxon>
        <taxon>Fungi</taxon>
        <taxon>Dikarya</taxon>
        <taxon>Ascomycota</taxon>
        <taxon>Pezizomycotina</taxon>
        <taxon>Sordariomycetes</taxon>
        <taxon>Sordariomycetidae</taxon>
        <taxon>Diaporthales</taxon>
        <taxon>Gnomoniaceae</taxon>
        <taxon>Gnomoniopsis</taxon>
    </lineage>
</organism>
<dbReference type="GO" id="GO:0016020">
    <property type="term" value="C:membrane"/>
    <property type="evidence" value="ECO:0007669"/>
    <property type="project" value="InterPro"/>
</dbReference>
<sequence length="569" mass="64047">MAVRRLSRYVTIALVFVTTLFLLRDRFNPIPSSSSSSYHGPPLEFKRSSFDWSNAKQFFPVTSHTPLPTGTPKTLPKVQYAFPKGTPPSKVTQLRQNAVRRVFQRSWNAYKQQAWLWDELRPVSGGGKNTFGGWAATLVDALDTLWIMGLHEDFHDAAAAAVQLDFANTTDTSVNLFETTIRHLGGLLAAYDLSHEPALLAKAKELGDLLFMAFDTPNRLPGFWLDFANARNGNQQAGTHDPSASPASLSLEFTRLAQLTGDNKYYDATERVRVFLARTQHETKLPGMWPIALDFRNEQVSDSGFTLGALADSLYEYLPKMFLLTGGLQTSYERMYRDAMDVAIKHLLFRPMLPGKDDILFSGNAHVYEDRIMTITEGQHLSCFVGGMFLLGGRTFEIPEHVGIGERVARGCAWAYDAMPTGLMPEIFGMVACPTIDGCEWDEERWKSEGSAKLAKGFKDARDARYILRPEAIESVFLLYRVTGNEELRDVAWRMFESIMKATETAFANSAIADVTVTGPTRKLDSMESFWLAETLKYFYLIFSDPNDVINLDEWVFNTEAHPLRRPKS</sequence>
<keyword evidence="5 8" id="KW-1015">Disulfide bond</keyword>
<evidence type="ECO:0000256" key="9">
    <source>
        <dbReference type="RuleBase" id="RU361193"/>
    </source>
</evidence>
<dbReference type="AlphaFoldDB" id="A0A9W8YQY7"/>
<dbReference type="PANTHER" id="PTHR11742">
    <property type="entry name" value="MANNOSYL-OLIGOSACCHARIDE ALPHA-1,2-MANNOSIDASE-RELATED"/>
    <property type="match status" value="1"/>
</dbReference>
<dbReference type="EC" id="3.2.1.-" evidence="9"/>
<evidence type="ECO:0000256" key="3">
    <source>
        <dbReference type="ARBA" id="ARBA00007658"/>
    </source>
</evidence>
<dbReference type="GO" id="GO:0005783">
    <property type="term" value="C:endoplasmic reticulum"/>
    <property type="evidence" value="ECO:0007669"/>
    <property type="project" value="TreeGrafter"/>
</dbReference>
<evidence type="ECO:0000256" key="5">
    <source>
        <dbReference type="ARBA" id="ARBA00023157"/>
    </source>
</evidence>
<dbReference type="Gene3D" id="1.50.10.10">
    <property type="match status" value="1"/>
</dbReference>
<dbReference type="GO" id="GO:0005975">
    <property type="term" value="P:carbohydrate metabolic process"/>
    <property type="evidence" value="ECO:0007669"/>
    <property type="project" value="InterPro"/>
</dbReference>
<dbReference type="GO" id="GO:0005509">
    <property type="term" value="F:calcium ion binding"/>
    <property type="evidence" value="ECO:0007669"/>
    <property type="project" value="InterPro"/>
</dbReference>
<feature type="active site" description="Proton donor" evidence="6">
    <location>
        <position position="178"/>
    </location>
</feature>
<dbReference type="InterPro" id="IPR001382">
    <property type="entry name" value="Glyco_hydro_47"/>
</dbReference>
<dbReference type="GO" id="GO:0036503">
    <property type="term" value="P:ERAD pathway"/>
    <property type="evidence" value="ECO:0007669"/>
    <property type="project" value="UniProtKB-ARBA"/>
</dbReference>
<keyword evidence="4 9" id="KW-0378">Hydrolase</keyword>
<dbReference type="Pfam" id="PF01532">
    <property type="entry name" value="Glyco_hydro_47"/>
    <property type="match status" value="1"/>
</dbReference>
<feature type="active site" evidence="6">
    <location>
        <position position="471"/>
    </location>
</feature>
<feature type="disulfide bond" evidence="8">
    <location>
        <begin position="383"/>
        <end position="412"/>
    </location>
</feature>
<keyword evidence="11" id="KW-1185">Reference proteome</keyword>
<dbReference type="Proteomes" id="UP001140453">
    <property type="component" value="Unassembled WGS sequence"/>
</dbReference>
<comment type="similarity">
    <text evidence="3 9">Belongs to the glycosyl hydrolase 47 family.</text>
</comment>
<evidence type="ECO:0000313" key="10">
    <source>
        <dbReference type="EMBL" id="KAJ4389626.1"/>
    </source>
</evidence>
<dbReference type="SUPFAM" id="SSF48225">
    <property type="entry name" value="Seven-hairpin glycosidases"/>
    <property type="match status" value="1"/>
</dbReference>
<feature type="active site" description="Proton donor" evidence="6">
    <location>
        <position position="426"/>
    </location>
</feature>
<dbReference type="OrthoDB" id="8118055at2759"/>
<dbReference type="InterPro" id="IPR036026">
    <property type="entry name" value="Seven-hairpin_glycosidases"/>
</dbReference>
<dbReference type="FunFam" id="1.50.10.10:FF:000037">
    <property type="entry name" value="alpha-1,2-Mannosidase"/>
    <property type="match status" value="1"/>
</dbReference>
<evidence type="ECO:0000256" key="8">
    <source>
        <dbReference type="PIRSR" id="PIRSR601382-3"/>
    </source>
</evidence>
<evidence type="ECO:0000256" key="7">
    <source>
        <dbReference type="PIRSR" id="PIRSR601382-2"/>
    </source>
</evidence>
<dbReference type="GO" id="GO:0004571">
    <property type="term" value="F:mannosyl-oligosaccharide 1,2-alpha-mannosidase activity"/>
    <property type="evidence" value="ECO:0007669"/>
    <property type="project" value="InterPro"/>
</dbReference>
<comment type="pathway">
    <text evidence="2">Protein modification; protein glycosylation.</text>
</comment>
<feature type="binding site" evidence="7">
    <location>
        <position position="559"/>
    </location>
    <ligand>
        <name>Ca(2+)</name>
        <dbReference type="ChEBI" id="CHEBI:29108"/>
    </ligand>
</feature>
<dbReference type="PRINTS" id="PR00747">
    <property type="entry name" value="GLYHDRLASE47"/>
</dbReference>
<proteinExistence type="inferred from homology"/>
<dbReference type="InterPro" id="IPR050749">
    <property type="entry name" value="Glycosyl_Hydrolase_47"/>
</dbReference>
<keyword evidence="9" id="KW-0326">Glycosidase</keyword>
<keyword evidence="7" id="KW-0106">Calcium</keyword>
<evidence type="ECO:0000256" key="2">
    <source>
        <dbReference type="ARBA" id="ARBA00004922"/>
    </source>
</evidence>
<accession>A0A9W8YQY7</accession>
<name>A0A9W8YQY7_9PEZI</name>
<dbReference type="PANTHER" id="PTHR11742:SF89">
    <property type="entry name" value="ALPHA-1,2-MANNOSIDASE"/>
    <property type="match status" value="1"/>
</dbReference>
<reference evidence="10" key="1">
    <citation type="submission" date="2022-10" db="EMBL/GenBank/DDBJ databases">
        <title>Tapping the CABI collections for fungal endophytes: first genome assemblies for Collariella, Neodidymelliopsis, Ascochyta clinopodiicola, Didymella pomorum, Didymosphaeria variabile, Neocosmospora piperis and Neocucurbitaria cava.</title>
        <authorList>
            <person name="Hill R."/>
        </authorList>
    </citation>
    <scope>NUCLEOTIDE SEQUENCE</scope>
    <source>
        <strain evidence="10">IMI 355082</strain>
    </source>
</reference>
<keyword evidence="7" id="KW-0479">Metal-binding</keyword>
<evidence type="ECO:0000256" key="1">
    <source>
        <dbReference type="ARBA" id="ARBA00001913"/>
    </source>
</evidence>
<protein>
    <recommendedName>
        <fullName evidence="9">alpha-1,2-Mannosidase</fullName>
        <ecNumber evidence="9">3.2.1.-</ecNumber>
    </recommendedName>
</protein>
<dbReference type="EMBL" id="JAPEVB010000004">
    <property type="protein sequence ID" value="KAJ4389626.1"/>
    <property type="molecule type" value="Genomic_DNA"/>
</dbReference>
<dbReference type="InterPro" id="IPR012341">
    <property type="entry name" value="6hp_glycosidase-like_sf"/>
</dbReference>